<reference evidence="2 3" key="1">
    <citation type="submission" date="2024-02" db="EMBL/GenBank/DDBJ databases">
        <title>Herpetosiphon gulosus NBRC 112829.</title>
        <authorList>
            <person name="Ichikawa N."/>
            <person name="Katano-Makiyama Y."/>
            <person name="Hidaka K."/>
        </authorList>
    </citation>
    <scope>NUCLEOTIDE SEQUENCE [LARGE SCALE GENOMIC DNA]</scope>
    <source>
        <strain evidence="2 3">NBRC 112829</strain>
    </source>
</reference>
<protein>
    <recommendedName>
        <fullName evidence="1">PD-(D/E)XK nuclease domain-containing protein</fullName>
    </recommendedName>
</protein>
<comment type="caution">
    <text evidence="2">The sequence shown here is derived from an EMBL/GenBank/DDBJ whole genome shotgun (WGS) entry which is preliminary data.</text>
</comment>
<organism evidence="2 3">
    <name type="scientific">Herpetosiphon gulosus</name>
    <dbReference type="NCBI Taxonomy" id="1973496"/>
    <lineage>
        <taxon>Bacteria</taxon>
        <taxon>Bacillati</taxon>
        <taxon>Chloroflexota</taxon>
        <taxon>Chloroflexia</taxon>
        <taxon>Herpetosiphonales</taxon>
        <taxon>Herpetosiphonaceae</taxon>
        <taxon>Herpetosiphon</taxon>
    </lineage>
</organism>
<evidence type="ECO:0000259" key="1">
    <source>
        <dbReference type="Pfam" id="PF20472"/>
    </source>
</evidence>
<dbReference type="RefSeq" id="WP_345722814.1">
    <property type="nucleotide sequence ID" value="NZ_BAABRU010000010.1"/>
</dbReference>
<keyword evidence="3" id="KW-1185">Reference proteome</keyword>
<dbReference type="InterPro" id="IPR046821">
    <property type="entry name" value="PDDEXK_11"/>
</dbReference>
<accession>A0ABP9X1C1</accession>
<dbReference type="Proteomes" id="UP001428290">
    <property type="component" value="Unassembled WGS sequence"/>
</dbReference>
<proteinExistence type="predicted"/>
<feature type="domain" description="PD-(D/E)XK nuclease" evidence="1">
    <location>
        <begin position="5"/>
        <end position="140"/>
    </location>
</feature>
<evidence type="ECO:0000313" key="2">
    <source>
        <dbReference type="EMBL" id="GAA5529199.1"/>
    </source>
</evidence>
<dbReference type="EMBL" id="BAABRU010000010">
    <property type="protein sequence ID" value="GAA5529199.1"/>
    <property type="molecule type" value="Genomic_DNA"/>
</dbReference>
<gene>
    <name evidence="2" type="ORF">Hgul01_03005</name>
</gene>
<dbReference type="Pfam" id="PF20472">
    <property type="entry name" value="PDDEXK_11"/>
    <property type="match status" value="1"/>
</dbReference>
<name>A0ABP9X1C1_9CHLR</name>
<sequence>MSRNTTSGQILESLVEPVLTKNGYVFSAQPIVGQSISGGKHKLDVLITSIATPTMFIPLSLKWQEVSGSAQEKVPFEVIKLIHLVRNNPQLYPYALIVLGGEGWSSIKEFYLKNSLSTYIVDSHLVKIISLDAFITLANRKQI</sequence>
<evidence type="ECO:0000313" key="3">
    <source>
        <dbReference type="Proteomes" id="UP001428290"/>
    </source>
</evidence>